<dbReference type="PROSITE" id="PS50887">
    <property type="entry name" value="GGDEF"/>
    <property type="match status" value="1"/>
</dbReference>
<evidence type="ECO:0000313" key="7">
    <source>
        <dbReference type="Proteomes" id="UP000236959"/>
    </source>
</evidence>
<feature type="domain" description="Response regulatory" evidence="4">
    <location>
        <begin position="26"/>
        <end position="129"/>
    </location>
</feature>
<dbReference type="CDD" id="cd01949">
    <property type="entry name" value="GGDEF"/>
    <property type="match status" value="1"/>
</dbReference>
<evidence type="ECO:0000313" key="6">
    <source>
        <dbReference type="EMBL" id="POF29622.1"/>
    </source>
</evidence>
<dbReference type="SMART" id="SM00267">
    <property type="entry name" value="GGDEF"/>
    <property type="match status" value="1"/>
</dbReference>
<feature type="domain" description="GGDEF" evidence="5">
    <location>
        <begin position="293"/>
        <end position="425"/>
    </location>
</feature>
<dbReference type="Pfam" id="PF00990">
    <property type="entry name" value="GGDEF"/>
    <property type="match status" value="1"/>
</dbReference>
<name>A0A2S3UPI1_9HYPH</name>
<dbReference type="InterPro" id="IPR011006">
    <property type="entry name" value="CheY-like_superfamily"/>
</dbReference>
<dbReference type="GO" id="GO:0000160">
    <property type="term" value="P:phosphorelay signal transduction system"/>
    <property type="evidence" value="ECO:0007669"/>
    <property type="project" value="InterPro"/>
</dbReference>
<evidence type="ECO:0000259" key="4">
    <source>
        <dbReference type="PROSITE" id="PS50110"/>
    </source>
</evidence>
<evidence type="ECO:0000256" key="1">
    <source>
        <dbReference type="ARBA" id="ARBA00012528"/>
    </source>
</evidence>
<dbReference type="PROSITE" id="PS50110">
    <property type="entry name" value="RESPONSE_REGULATORY"/>
    <property type="match status" value="2"/>
</dbReference>
<evidence type="ECO:0000259" key="5">
    <source>
        <dbReference type="PROSITE" id="PS50887"/>
    </source>
</evidence>
<feature type="domain" description="Response regulatory" evidence="4">
    <location>
        <begin position="137"/>
        <end position="253"/>
    </location>
</feature>
<reference evidence="6 7" key="1">
    <citation type="submission" date="2018-01" db="EMBL/GenBank/DDBJ databases">
        <title>Genomic Encyclopedia of Archaeal and Bacterial Type Strains, Phase II (KMG-II): from individual species to whole genera.</title>
        <authorList>
            <person name="Goeker M."/>
        </authorList>
    </citation>
    <scope>NUCLEOTIDE SEQUENCE [LARGE SCALE GENOMIC DNA]</scope>
    <source>
        <strain evidence="6 7">DSM 17023</strain>
    </source>
</reference>
<accession>A0A2S3UPI1</accession>
<dbReference type="GO" id="GO:0043709">
    <property type="term" value="P:cell adhesion involved in single-species biofilm formation"/>
    <property type="evidence" value="ECO:0007669"/>
    <property type="project" value="TreeGrafter"/>
</dbReference>
<dbReference type="Gene3D" id="3.30.70.270">
    <property type="match status" value="1"/>
</dbReference>
<keyword evidence="7" id="KW-1185">Reference proteome</keyword>
<dbReference type="InterPro" id="IPR029787">
    <property type="entry name" value="Nucleotide_cyclase"/>
</dbReference>
<dbReference type="RefSeq" id="WP_103223687.1">
    <property type="nucleotide sequence ID" value="NZ_PPCN01000008.1"/>
</dbReference>
<dbReference type="Gene3D" id="3.40.50.2300">
    <property type="match status" value="1"/>
</dbReference>
<dbReference type="OrthoDB" id="9812260at2"/>
<comment type="caution">
    <text evidence="6">The sequence shown here is derived from an EMBL/GenBank/DDBJ whole genome shotgun (WGS) entry which is preliminary data.</text>
</comment>
<comment type="catalytic activity">
    <reaction evidence="2">
        <text>2 GTP = 3',3'-c-di-GMP + 2 diphosphate</text>
        <dbReference type="Rhea" id="RHEA:24898"/>
        <dbReference type="ChEBI" id="CHEBI:33019"/>
        <dbReference type="ChEBI" id="CHEBI:37565"/>
        <dbReference type="ChEBI" id="CHEBI:58805"/>
        <dbReference type="EC" id="2.7.7.65"/>
    </reaction>
</comment>
<dbReference type="InterPro" id="IPR043128">
    <property type="entry name" value="Rev_trsase/Diguanyl_cyclase"/>
</dbReference>
<evidence type="ECO:0000256" key="2">
    <source>
        <dbReference type="ARBA" id="ARBA00034247"/>
    </source>
</evidence>
<dbReference type="InterPro" id="IPR000160">
    <property type="entry name" value="GGDEF_dom"/>
</dbReference>
<keyword evidence="3" id="KW-0597">Phosphoprotein</keyword>
<dbReference type="Proteomes" id="UP000236959">
    <property type="component" value="Unassembled WGS sequence"/>
</dbReference>
<dbReference type="GO" id="GO:0005886">
    <property type="term" value="C:plasma membrane"/>
    <property type="evidence" value="ECO:0007669"/>
    <property type="project" value="TreeGrafter"/>
</dbReference>
<dbReference type="InterPro" id="IPR001789">
    <property type="entry name" value="Sig_transdc_resp-reg_receiver"/>
</dbReference>
<dbReference type="SMART" id="SM00448">
    <property type="entry name" value="REC"/>
    <property type="match status" value="1"/>
</dbReference>
<comment type="caution">
    <text evidence="3">Lacks conserved residue(s) required for the propagation of feature annotation.</text>
</comment>
<protein>
    <recommendedName>
        <fullName evidence="1">diguanylate cyclase</fullName>
        <ecNumber evidence="1">2.7.7.65</ecNumber>
    </recommendedName>
</protein>
<dbReference type="EC" id="2.7.7.65" evidence="1"/>
<dbReference type="NCBIfam" id="TIGR00254">
    <property type="entry name" value="GGDEF"/>
    <property type="match status" value="1"/>
</dbReference>
<dbReference type="PANTHER" id="PTHR45138">
    <property type="entry name" value="REGULATORY COMPONENTS OF SENSORY TRANSDUCTION SYSTEM"/>
    <property type="match status" value="1"/>
</dbReference>
<dbReference type="SUPFAM" id="SSF52172">
    <property type="entry name" value="CheY-like"/>
    <property type="match status" value="2"/>
</dbReference>
<sequence length="437" mass="48738">MESNSKENSLFYDDNHQEITIISPNKIVIVVDTENNIKEISRTLGEFGLEVVQYTENFPAESATVALINPKMDPQFELCKSLSKKCKVLLTTDDRAFEFKIMAVHMGAKGLLSLPVNAVEVLSNLEETRKSDMPEARVLIIDDDELTATVYALALEKCGLRVEIIHDPLQAEATIEDFRPDLVIMDIDMPQANGIDVAQAIRLDPAYTSLPIMFLSSIYQKDIQELAREIGGDDFIKKPVDVNYLVKMVRMRAARAVELRQIMVRDGLTGLLNHVAFKERLTGELNRSKRTMAAFTVALLDLDHFKSINDTYGHQVGDTVIQTFATLLKNSFRNIDIIARYGGEEFAIILLDATPDQSEKTINRIRSAFEHIEFSATNRKFHVTFSCGLAGSNANTSEEALLSAADIALYQAKANGRNCVCMQSSGSEFLNTANLKE</sequence>
<dbReference type="Pfam" id="PF00072">
    <property type="entry name" value="Response_reg"/>
    <property type="match status" value="1"/>
</dbReference>
<gene>
    <name evidence="6" type="ORF">CLV41_10845</name>
</gene>
<organism evidence="6 7">
    <name type="scientific">Roseibium marinum</name>
    <dbReference type="NCBI Taxonomy" id="281252"/>
    <lineage>
        <taxon>Bacteria</taxon>
        <taxon>Pseudomonadati</taxon>
        <taxon>Pseudomonadota</taxon>
        <taxon>Alphaproteobacteria</taxon>
        <taxon>Hyphomicrobiales</taxon>
        <taxon>Stappiaceae</taxon>
        <taxon>Roseibium</taxon>
    </lineage>
</organism>
<feature type="modified residue" description="4-aspartylphosphate" evidence="3">
    <location>
        <position position="186"/>
    </location>
</feature>
<dbReference type="FunFam" id="3.30.70.270:FF:000001">
    <property type="entry name" value="Diguanylate cyclase domain protein"/>
    <property type="match status" value="1"/>
</dbReference>
<dbReference type="PANTHER" id="PTHR45138:SF9">
    <property type="entry name" value="DIGUANYLATE CYCLASE DGCM-RELATED"/>
    <property type="match status" value="1"/>
</dbReference>
<evidence type="ECO:0000256" key="3">
    <source>
        <dbReference type="PROSITE-ProRule" id="PRU00169"/>
    </source>
</evidence>
<dbReference type="GO" id="GO:1902201">
    <property type="term" value="P:negative regulation of bacterial-type flagellum-dependent cell motility"/>
    <property type="evidence" value="ECO:0007669"/>
    <property type="project" value="TreeGrafter"/>
</dbReference>
<dbReference type="SUPFAM" id="SSF55073">
    <property type="entry name" value="Nucleotide cyclase"/>
    <property type="match status" value="1"/>
</dbReference>
<dbReference type="CDD" id="cd00156">
    <property type="entry name" value="REC"/>
    <property type="match status" value="1"/>
</dbReference>
<dbReference type="EMBL" id="PPCN01000008">
    <property type="protein sequence ID" value="POF29622.1"/>
    <property type="molecule type" value="Genomic_DNA"/>
</dbReference>
<dbReference type="GO" id="GO:0052621">
    <property type="term" value="F:diguanylate cyclase activity"/>
    <property type="evidence" value="ECO:0007669"/>
    <property type="project" value="UniProtKB-EC"/>
</dbReference>
<dbReference type="InterPro" id="IPR050469">
    <property type="entry name" value="Diguanylate_Cyclase"/>
</dbReference>
<dbReference type="AlphaFoldDB" id="A0A2S3UPI1"/>
<proteinExistence type="predicted"/>